<evidence type="ECO:0000313" key="2">
    <source>
        <dbReference type="EMBL" id="CAD7015349.1"/>
    </source>
</evidence>
<dbReference type="EMBL" id="CAJHJT010000056">
    <property type="protein sequence ID" value="CAD7015349.1"/>
    <property type="molecule type" value="Genomic_DNA"/>
</dbReference>
<comment type="caution">
    <text evidence="2">The sequence shown here is derived from an EMBL/GenBank/DDBJ whole genome shotgun (WGS) entry which is preliminary data.</text>
</comment>
<accession>A0A811VMA7</accession>
<feature type="region of interest" description="Disordered" evidence="1">
    <location>
        <begin position="133"/>
        <end position="160"/>
    </location>
</feature>
<keyword evidence="3" id="KW-1185">Reference proteome</keyword>
<evidence type="ECO:0000313" key="3">
    <source>
        <dbReference type="Proteomes" id="UP000606786"/>
    </source>
</evidence>
<feature type="compositionally biased region" description="Low complexity" evidence="1">
    <location>
        <begin position="142"/>
        <end position="160"/>
    </location>
</feature>
<dbReference type="OrthoDB" id="2434995at2759"/>
<proteinExistence type="predicted"/>
<sequence>MPQQQQSHDNGVLEIVCTSSLKGPFCVFLYLPSAQAPLIKFSHTLSRMSLTFLCSLPDLPQNGLLGDVSNGFTDAGDGLDLDELIDLNDSVVNPELEDALLAGDDDDDDESGANVVDKLLAEVVPKAAAVIGVGDPNDKVDSSTTAPTPSSSVAAATSTSLDNTGDDLDKLISKINDLEDCIETTSSTKDEPISKSVPNEGTAANEKVTAVTTAEEESILEDKVKEDVQAENAQNRKLLRALKLIMIRKLVKRKMRLKKLVSLIMIILQRERKR</sequence>
<organism evidence="2 3">
    <name type="scientific">Ceratitis capitata</name>
    <name type="common">Mediterranean fruit fly</name>
    <name type="synonym">Tephritis capitata</name>
    <dbReference type="NCBI Taxonomy" id="7213"/>
    <lineage>
        <taxon>Eukaryota</taxon>
        <taxon>Metazoa</taxon>
        <taxon>Ecdysozoa</taxon>
        <taxon>Arthropoda</taxon>
        <taxon>Hexapoda</taxon>
        <taxon>Insecta</taxon>
        <taxon>Pterygota</taxon>
        <taxon>Neoptera</taxon>
        <taxon>Endopterygota</taxon>
        <taxon>Diptera</taxon>
        <taxon>Brachycera</taxon>
        <taxon>Muscomorpha</taxon>
        <taxon>Tephritoidea</taxon>
        <taxon>Tephritidae</taxon>
        <taxon>Ceratitis</taxon>
        <taxon>Ceratitis</taxon>
    </lineage>
</organism>
<reference evidence="2" key="1">
    <citation type="submission" date="2020-11" db="EMBL/GenBank/DDBJ databases">
        <authorList>
            <person name="Whitehead M."/>
        </authorList>
    </citation>
    <scope>NUCLEOTIDE SEQUENCE</scope>
    <source>
        <strain evidence="2">EGII</strain>
    </source>
</reference>
<evidence type="ECO:0000256" key="1">
    <source>
        <dbReference type="SAM" id="MobiDB-lite"/>
    </source>
</evidence>
<protein>
    <submittedName>
        <fullName evidence="2">(Mediterranean fruit fly) hypothetical protein</fullName>
    </submittedName>
</protein>
<dbReference type="AlphaFoldDB" id="A0A811VMA7"/>
<name>A0A811VMA7_CERCA</name>
<dbReference type="Proteomes" id="UP000606786">
    <property type="component" value="Unassembled WGS sequence"/>
</dbReference>
<feature type="region of interest" description="Disordered" evidence="1">
    <location>
        <begin position="185"/>
        <end position="208"/>
    </location>
</feature>
<gene>
    <name evidence="2" type="ORF">CCAP1982_LOCUS23294</name>
</gene>